<dbReference type="InterPro" id="IPR001753">
    <property type="entry name" value="Enoyl-CoA_hydra/iso"/>
</dbReference>
<name>A0A857JHP2_9ALTE</name>
<dbReference type="EMBL" id="CP047656">
    <property type="protein sequence ID" value="QHJ10748.1"/>
    <property type="molecule type" value="Genomic_DNA"/>
</dbReference>
<evidence type="ECO:0000259" key="16">
    <source>
        <dbReference type="Pfam" id="PF00725"/>
    </source>
</evidence>
<dbReference type="GO" id="GO:0016509">
    <property type="term" value="F:long-chain (3S)-3-hydroxyacyl-CoA dehydrogenase (NAD+) activity"/>
    <property type="evidence" value="ECO:0007669"/>
    <property type="project" value="TreeGrafter"/>
</dbReference>
<dbReference type="GO" id="GO:0006635">
    <property type="term" value="P:fatty acid beta-oxidation"/>
    <property type="evidence" value="ECO:0007669"/>
    <property type="project" value="UniProtKB-UniPathway"/>
</dbReference>
<dbReference type="GO" id="GO:0008692">
    <property type="term" value="F:3-hydroxybutyryl-CoA epimerase activity"/>
    <property type="evidence" value="ECO:0007669"/>
    <property type="project" value="InterPro"/>
</dbReference>
<keyword evidence="19" id="KW-1185">Reference proteome</keyword>
<evidence type="ECO:0000256" key="3">
    <source>
        <dbReference type="ARBA" id="ARBA00008750"/>
    </source>
</evidence>
<organism evidence="18 19">
    <name type="scientific">Paraglaciecola mesophila</name>
    <dbReference type="NCBI Taxonomy" id="197222"/>
    <lineage>
        <taxon>Bacteria</taxon>
        <taxon>Pseudomonadati</taxon>
        <taxon>Pseudomonadota</taxon>
        <taxon>Gammaproteobacteria</taxon>
        <taxon>Alteromonadales</taxon>
        <taxon>Alteromonadaceae</taxon>
        <taxon>Paraglaciecola</taxon>
    </lineage>
</organism>
<protein>
    <recommendedName>
        <fullName evidence="4">enoyl-CoA hydratase</fullName>
        <ecNumber evidence="4">4.2.1.17</ecNumber>
    </recommendedName>
</protein>
<evidence type="ECO:0000313" key="19">
    <source>
        <dbReference type="Proteomes" id="UP000464524"/>
    </source>
</evidence>
<evidence type="ECO:0000256" key="10">
    <source>
        <dbReference type="ARBA" id="ARBA00023098"/>
    </source>
</evidence>
<dbReference type="SUPFAM" id="SSF51735">
    <property type="entry name" value="NAD(P)-binding Rossmann-fold domains"/>
    <property type="match status" value="1"/>
</dbReference>
<evidence type="ECO:0000259" key="17">
    <source>
        <dbReference type="Pfam" id="PF02737"/>
    </source>
</evidence>
<dbReference type="Pfam" id="PF00725">
    <property type="entry name" value="3HCDH"/>
    <property type="match status" value="2"/>
</dbReference>
<keyword evidence="7" id="KW-0442">Lipid degradation</keyword>
<dbReference type="PANTHER" id="PTHR43612">
    <property type="entry name" value="TRIFUNCTIONAL ENZYME SUBUNIT ALPHA"/>
    <property type="match status" value="1"/>
</dbReference>
<dbReference type="GO" id="GO:0070403">
    <property type="term" value="F:NAD+ binding"/>
    <property type="evidence" value="ECO:0007669"/>
    <property type="project" value="InterPro"/>
</dbReference>
<dbReference type="Pfam" id="PF00378">
    <property type="entry name" value="ECH_1"/>
    <property type="match status" value="1"/>
</dbReference>
<dbReference type="InterPro" id="IPR006108">
    <property type="entry name" value="3HC_DH_C"/>
</dbReference>
<dbReference type="FunFam" id="3.40.50.720:FF:000009">
    <property type="entry name" value="Fatty oxidation complex, alpha subunit"/>
    <property type="match status" value="1"/>
</dbReference>
<keyword evidence="9" id="KW-0520">NAD</keyword>
<comment type="catalytic activity">
    <reaction evidence="14">
        <text>a (3S)-3-hydroxyacyl-CoA + NAD(+) = a 3-oxoacyl-CoA + NADH + H(+)</text>
        <dbReference type="Rhea" id="RHEA:22432"/>
        <dbReference type="ChEBI" id="CHEBI:15378"/>
        <dbReference type="ChEBI" id="CHEBI:57318"/>
        <dbReference type="ChEBI" id="CHEBI:57540"/>
        <dbReference type="ChEBI" id="CHEBI:57945"/>
        <dbReference type="ChEBI" id="CHEBI:90726"/>
        <dbReference type="EC" id="1.1.1.35"/>
    </reaction>
</comment>
<dbReference type="InterPro" id="IPR008927">
    <property type="entry name" value="6-PGluconate_DH-like_C_sf"/>
</dbReference>
<dbReference type="InterPro" id="IPR006176">
    <property type="entry name" value="3-OHacyl-CoA_DH_NAD-bd"/>
</dbReference>
<dbReference type="InterPro" id="IPR012802">
    <property type="entry name" value="FadJ"/>
</dbReference>
<dbReference type="EC" id="4.2.1.17" evidence="4"/>
<gene>
    <name evidence="18" type="ORF">FX988_00969</name>
</gene>
<evidence type="ECO:0000313" key="18">
    <source>
        <dbReference type="EMBL" id="QHJ10748.1"/>
    </source>
</evidence>
<evidence type="ECO:0000256" key="12">
    <source>
        <dbReference type="ARBA" id="ARBA00023239"/>
    </source>
</evidence>
<evidence type="ECO:0000256" key="7">
    <source>
        <dbReference type="ARBA" id="ARBA00022963"/>
    </source>
</evidence>
<dbReference type="GO" id="GO:0004300">
    <property type="term" value="F:enoyl-CoA hydratase activity"/>
    <property type="evidence" value="ECO:0007669"/>
    <property type="project" value="UniProtKB-EC"/>
</dbReference>
<dbReference type="Gene3D" id="3.90.226.10">
    <property type="entry name" value="2-enoyl-CoA Hydratase, Chain A, domain 1"/>
    <property type="match status" value="1"/>
</dbReference>
<evidence type="ECO:0000256" key="4">
    <source>
        <dbReference type="ARBA" id="ARBA00012076"/>
    </source>
</evidence>
<dbReference type="CDD" id="cd06558">
    <property type="entry name" value="crotonase-like"/>
    <property type="match status" value="1"/>
</dbReference>
<feature type="domain" description="3-hydroxyacyl-CoA dehydrogenase C-terminal" evidence="16">
    <location>
        <begin position="505"/>
        <end position="598"/>
    </location>
</feature>
<evidence type="ECO:0000256" key="5">
    <source>
        <dbReference type="ARBA" id="ARBA00022490"/>
    </source>
</evidence>
<dbReference type="SUPFAM" id="SSF52096">
    <property type="entry name" value="ClpP/crotonase"/>
    <property type="match status" value="1"/>
</dbReference>
<dbReference type="InterPro" id="IPR050136">
    <property type="entry name" value="FA_oxidation_alpha_subunit"/>
</dbReference>
<dbReference type="SUPFAM" id="SSF48179">
    <property type="entry name" value="6-phosphogluconate dehydrogenase C-terminal domain-like"/>
    <property type="match status" value="2"/>
</dbReference>
<dbReference type="PROSITE" id="PS00067">
    <property type="entry name" value="3HCDH"/>
    <property type="match status" value="1"/>
</dbReference>
<evidence type="ECO:0000256" key="11">
    <source>
        <dbReference type="ARBA" id="ARBA00023235"/>
    </source>
</evidence>
<evidence type="ECO:0000256" key="6">
    <source>
        <dbReference type="ARBA" id="ARBA00022832"/>
    </source>
</evidence>
<dbReference type="InterPro" id="IPR036291">
    <property type="entry name" value="NAD(P)-bd_dom_sf"/>
</dbReference>
<dbReference type="Gene3D" id="3.40.50.720">
    <property type="entry name" value="NAD(P)-binding Rossmann-like Domain"/>
    <property type="match status" value="1"/>
</dbReference>
<keyword evidence="13" id="KW-0511">Multifunctional enzyme</keyword>
<reference evidence="18 19" key="1">
    <citation type="submission" date="2019-12" db="EMBL/GenBank/DDBJ databases">
        <title>Genome sequencing and assembly of endphytes of Porphyra tenera.</title>
        <authorList>
            <person name="Park J.M."/>
            <person name="Shin R."/>
            <person name="Jo S.H."/>
        </authorList>
    </citation>
    <scope>NUCLEOTIDE SEQUENCE [LARGE SCALE GENOMIC DNA]</scope>
    <source>
        <strain evidence="18 19">GPM4</strain>
    </source>
</reference>
<proteinExistence type="inferred from homology"/>
<dbReference type="Proteomes" id="UP000464524">
    <property type="component" value="Chromosome"/>
</dbReference>
<dbReference type="FunFam" id="3.90.226.10:FF:000011">
    <property type="entry name" value="Fatty acid oxidation complex subunit alpha"/>
    <property type="match status" value="1"/>
</dbReference>
<dbReference type="InterPro" id="IPR029045">
    <property type="entry name" value="ClpP/crotonase-like_dom_sf"/>
</dbReference>
<sequence length="717" mass="77687">MMTNENTTEQLSPSAFTLTKRDDGIAILSMDVPGETMNTLKIEFGDQVGAMLDQIESDSSIKGVVVISGKDNSFVAGADISMLAGCKSAEEAEAIGKGGQAVFQRIEEMSVPFVAAIHGPALGGGLELALACHMRVCSDDNKTQLGLPEVQLGLLPGSGGTQRLPRLISVQQAMKMMLTGSAVRAKQAKKYGIVDDMVPRSILLDVAIEMAKKSKPKRKPAKLDLMGQFLERTPMGRKLMFKQARKQTHTKTLGNYPSPERIIDCIETGLEKGSAQGYALEAKHFGHLVMTPESAALRSLFFATTEMKKENGVEGVAPNALKKIGVLGGGLMGGGIAFVTATKAKLPVRIKDIRSDGIAHAMKYSYDILSKKVKRRFMLHSQMQSQLSRLTGSVDYVGFDNTDVVIEAVFEDLALKQNMVADVETHCSEHTIFASNTSSIPIGQIAANAKRPENVIGLHYFSPVDKMPLAEVIAHEGTSDQTISTTVELAKKQGKTPIVVKDGAGFYVNRILAPYMNESAEILLAGEPIEQIDRALVKFGFPVGPIKLLDEVGIDVGTKISPILVAEFGERFSSAPGFDKLLADDRKGKKNKRGFYNYEGKKPGKEVDESVYDLLGITPSSRLSESTIAERCVLLMLNEAAMCLDEGVVRSARDGDIGAIFGIGFPPFLGGPFRYMDSLGIQQVVERLSYYQQQFGDKFTPANCLVEMAENNATFYA</sequence>
<evidence type="ECO:0000256" key="8">
    <source>
        <dbReference type="ARBA" id="ARBA00023002"/>
    </source>
</evidence>
<dbReference type="InterPro" id="IPR006180">
    <property type="entry name" value="3-OHacyl-CoA_DH_CS"/>
</dbReference>
<evidence type="ECO:0000256" key="9">
    <source>
        <dbReference type="ARBA" id="ARBA00023027"/>
    </source>
</evidence>
<keyword evidence="6" id="KW-0276">Fatty acid metabolism</keyword>
<keyword evidence="12" id="KW-0456">Lyase</keyword>
<evidence type="ECO:0000256" key="1">
    <source>
        <dbReference type="ARBA" id="ARBA00005005"/>
    </source>
</evidence>
<keyword evidence="10" id="KW-0443">Lipid metabolism</keyword>
<feature type="domain" description="3-hydroxyacyl-CoA dehydrogenase C-terminal" evidence="16">
    <location>
        <begin position="628"/>
        <end position="712"/>
    </location>
</feature>
<dbReference type="Gene3D" id="1.10.1040.50">
    <property type="match status" value="1"/>
</dbReference>
<comment type="similarity">
    <text evidence="2">In the central section; belongs to the 3-hydroxyacyl-CoA dehydrogenase family.</text>
</comment>
<evidence type="ECO:0000256" key="2">
    <source>
        <dbReference type="ARBA" id="ARBA00007005"/>
    </source>
</evidence>
<keyword evidence="11" id="KW-0413">Isomerase</keyword>
<comment type="similarity">
    <text evidence="15">Belongs to the enoyl-CoA hydratase/isomerase family.</text>
</comment>
<evidence type="ECO:0000256" key="13">
    <source>
        <dbReference type="ARBA" id="ARBA00023268"/>
    </source>
</evidence>
<evidence type="ECO:0000256" key="15">
    <source>
        <dbReference type="RuleBase" id="RU003707"/>
    </source>
</evidence>
<keyword evidence="8" id="KW-0560">Oxidoreductase</keyword>
<dbReference type="UniPathway" id="UPA00659"/>
<dbReference type="KEGG" id="pmes:FX988_00969"/>
<feature type="domain" description="3-hydroxyacyl-CoA dehydrogenase NAD binding" evidence="17">
    <location>
        <begin position="323"/>
        <end position="502"/>
    </location>
</feature>
<dbReference type="InterPro" id="IPR018376">
    <property type="entry name" value="Enoyl-CoA_hyd/isom_CS"/>
</dbReference>
<comment type="similarity">
    <text evidence="3">In the N-terminal section; belongs to the enoyl-CoA hydratase/isomerase family.</text>
</comment>
<accession>A0A857JHP2</accession>
<dbReference type="PANTHER" id="PTHR43612:SF3">
    <property type="entry name" value="TRIFUNCTIONAL ENZYME SUBUNIT ALPHA, MITOCHONDRIAL"/>
    <property type="match status" value="1"/>
</dbReference>
<comment type="pathway">
    <text evidence="1">Lipid metabolism; fatty acid beta-oxidation.</text>
</comment>
<dbReference type="AlphaFoldDB" id="A0A857JHP2"/>
<dbReference type="NCBIfam" id="TIGR02440">
    <property type="entry name" value="FadJ"/>
    <property type="match status" value="1"/>
</dbReference>
<dbReference type="NCBIfam" id="NF008363">
    <property type="entry name" value="PRK11154.1"/>
    <property type="match status" value="1"/>
</dbReference>
<keyword evidence="5" id="KW-0963">Cytoplasm</keyword>
<evidence type="ECO:0000256" key="14">
    <source>
        <dbReference type="ARBA" id="ARBA00049556"/>
    </source>
</evidence>
<dbReference type="PROSITE" id="PS00166">
    <property type="entry name" value="ENOYL_COA_HYDRATASE"/>
    <property type="match status" value="1"/>
</dbReference>
<dbReference type="Pfam" id="PF02737">
    <property type="entry name" value="3HCDH_N"/>
    <property type="match status" value="1"/>
</dbReference>